<evidence type="ECO:0000256" key="2">
    <source>
        <dbReference type="ARBA" id="ARBA00022692"/>
    </source>
</evidence>
<dbReference type="EMBL" id="PDUG01000006">
    <property type="protein sequence ID" value="PIC19765.1"/>
    <property type="molecule type" value="Genomic_DNA"/>
</dbReference>
<dbReference type="PANTHER" id="PTHR21643:SF6">
    <property type="entry name" value="G-PROTEIN COUPLED RECEPTORS FAMILY 1 PROFILE DOMAIN-CONTAINING PROTEIN"/>
    <property type="match status" value="1"/>
</dbReference>
<dbReference type="CDD" id="cd00637">
    <property type="entry name" value="7tm_classA_rhodopsin-like"/>
    <property type="match status" value="1"/>
</dbReference>
<feature type="transmembrane region" description="Helical" evidence="5">
    <location>
        <begin position="81"/>
        <end position="103"/>
    </location>
</feature>
<comment type="subcellular location">
    <subcellularLocation>
        <location evidence="1">Membrane</location>
    </subcellularLocation>
</comment>
<dbReference type="AlphaFoldDB" id="A0A2G5SXC1"/>
<keyword evidence="8" id="KW-1185">Reference proteome</keyword>
<keyword evidence="2 5" id="KW-0812">Transmembrane</keyword>
<feature type="transmembrane region" description="Helical" evidence="5">
    <location>
        <begin position="162"/>
        <end position="183"/>
    </location>
</feature>
<dbReference type="InterPro" id="IPR000276">
    <property type="entry name" value="GPCR_Rhodpsn"/>
</dbReference>
<protein>
    <recommendedName>
        <fullName evidence="6">G-protein coupled receptors family 1 profile domain-containing protein</fullName>
    </recommendedName>
</protein>
<dbReference type="PANTHER" id="PTHR21643">
    <property type="entry name" value="G-PROTEIN COUPLED RECEPTORS FAMILY 1 PROFILE DOMAIN-CONTAINING PROTEIN-RELATED"/>
    <property type="match status" value="1"/>
</dbReference>
<dbReference type="PROSITE" id="PS50262">
    <property type="entry name" value="G_PROTEIN_RECEP_F1_2"/>
    <property type="match status" value="1"/>
</dbReference>
<keyword evidence="3 5" id="KW-1133">Transmembrane helix</keyword>
<evidence type="ECO:0000256" key="3">
    <source>
        <dbReference type="ARBA" id="ARBA00022989"/>
    </source>
</evidence>
<dbReference type="PRINTS" id="PR00237">
    <property type="entry name" value="GPCRRHODOPSN"/>
</dbReference>
<feature type="transmembrane region" description="Helical" evidence="5">
    <location>
        <begin position="256"/>
        <end position="276"/>
    </location>
</feature>
<name>A0A2G5SXC1_9PELO</name>
<sequence>MLFYFQMETQPFDNSTMMELLEEEEPICIESTFLTMRVMENYLKSFEYFLLVSCFFSTFLQIYVLLKAVKYIKRGTGDECLHVFLLSMTLGDLLLTCFCYPIEQLREQEIIKPPQWINIAQHFLTWVGLSASSLSLICLNADKLMYFKFPLRYANMVTSFKGVSLALFVWFGCIVFVTLCWWLECFTCEEDCRQLMILPNKVVMYIAFTVSACIAPSLTSLGVAIYILNVVTTHRSKLSDENGNSSHALATRLRTFYFIFMTTIFTVGTLLPYRIYNIQRQLTPRETGDISCGSIIFSWTCLYLVSLNAILNPIITVTVLPQYRFRWLCEKFGGGSSTTAVYV</sequence>
<feature type="transmembrane region" description="Helical" evidence="5">
    <location>
        <begin position="123"/>
        <end position="141"/>
    </location>
</feature>
<feature type="transmembrane region" description="Helical" evidence="5">
    <location>
        <begin position="48"/>
        <end position="69"/>
    </location>
</feature>
<comment type="caution">
    <text evidence="7">The sequence shown here is derived from an EMBL/GenBank/DDBJ whole genome shotgun (WGS) entry which is preliminary data.</text>
</comment>
<evidence type="ECO:0000313" key="8">
    <source>
        <dbReference type="Proteomes" id="UP000230233"/>
    </source>
</evidence>
<feature type="transmembrane region" description="Helical" evidence="5">
    <location>
        <begin position="296"/>
        <end position="320"/>
    </location>
</feature>
<organism evidence="7 8">
    <name type="scientific">Caenorhabditis nigoni</name>
    <dbReference type="NCBI Taxonomy" id="1611254"/>
    <lineage>
        <taxon>Eukaryota</taxon>
        <taxon>Metazoa</taxon>
        <taxon>Ecdysozoa</taxon>
        <taxon>Nematoda</taxon>
        <taxon>Chromadorea</taxon>
        <taxon>Rhabditida</taxon>
        <taxon>Rhabditina</taxon>
        <taxon>Rhabditomorpha</taxon>
        <taxon>Rhabditoidea</taxon>
        <taxon>Rhabditidae</taxon>
        <taxon>Peloderinae</taxon>
        <taxon>Caenorhabditis</taxon>
    </lineage>
</organism>
<evidence type="ECO:0000256" key="1">
    <source>
        <dbReference type="ARBA" id="ARBA00004370"/>
    </source>
</evidence>
<evidence type="ECO:0000256" key="5">
    <source>
        <dbReference type="SAM" id="Phobius"/>
    </source>
</evidence>
<gene>
    <name evidence="7" type="primary">Cni-aexr-3</name>
    <name evidence="7" type="synonym">Cnig_chr_X.g25189</name>
    <name evidence="7" type="ORF">B9Z55_025189</name>
</gene>
<evidence type="ECO:0000313" key="7">
    <source>
        <dbReference type="EMBL" id="PIC19765.1"/>
    </source>
</evidence>
<proteinExistence type="predicted"/>
<feature type="domain" description="G-protein coupled receptors family 1 profile" evidence="6">
    <location>
        <begin position="57"/>
        <end position="316"/>
    </location>
</feature>
<evidence type="ECO:0000259" key="6">
    <source>
        <dbReference type="PROSITE" id="PS50262"/>
    </source>
</evidence>
<reference evidence="8" key="1">
    <citation type="submission" date="2017-10" db="EMBL/GenBank/DDBJ databases">
        <title>Rapid genome shrinkage in a self-fertile nematode reveals novel sperm competition proteins.</title>
        <authorList>
            <person name="Yin D."/>
            <person name="Schwarz E.M."/>
            <person name="Thomas C.G."/>
            <person name="Felde R.L."/>
            <person name="Korf I.F."/>
            <person name="Cutter A.D."/>
            <person name="Schartner C.M."/>
            <person name="Ralston E.J."/>
            <person name="Meyer B.J."/>
            <person name="Haag E.S."/>
        </authorList>
    </citation>
    <scope>NUCLEOTIDE SEQUENCE [LARGE SCALE GENOMIC DNA]</scope>
    <source>
        <strain evidence="8">JU1422</strain>
    </source>
</reference>
<keyword evidence="4 5" id="KW-0472">Membrane</keyword>
<dbReference type="GO" id="GO:0016020">
    <property type="term" value="C:membrane"/>
    <property type="evidence" value="ECO:0007669"/>
    <property type="project" value="UniProtKB-SubCell"/>
</dbReference>
<dbReference type="Proteomes" id="UP000230233">
    <property type="component" value="Chromosome X"/>
</dbReference>
<evidence type="ECO:0000256" key="4">
    <source>
        <dbReference type="ARBA" id="ARBA00023136"/>
    </source>
</evidence>
<feature type="transmembrane region" description="Helical" evidence="5">
    <location>
        <begin position="203"/>
        <end position="228"/>
    </location>
</feature>
<dbReference type="InterPro" id="IPR017452">
    <property type="entry name" value="GPCR_Rhodpsn_7TM"/>
</dbReference>
<dbReference type="SUPFAM" id="SSF81321">
    <property type="entry name" value="Family A G protein-coupled receptor-like"/>
    <property type="match status" value="1"/>
</dbReference>
<dbReference type="OrthoDB" id="5865902at2759"/>
<accession>A0A2G5SXC1</accession>
<dbReference type="Gene3D" id="1.20.1070.10">
    <property type="entry name" value="Rhodopsin 7-helix transmembrane proteins"/>
    <property type="match status" value="1"/>
</dbReference>
<dbReference type="InterPro" id="IPR039952">
    <property type="entry name" value="Aex-2"/>
</dbReference>
<dbReference type="GO" id="GO:0008188">
    <property type="term" value="F:neuropeptide receptor activity"/>
    <property type="evidence" value="ECO:0007669"/>
    <property type="project" value="InterPro"/>
</dbReference>